<dbReference type="FunFam" id="1.10.750.20:FF:000002">
    <property type="entry name" value="Suppressor of cytokine signaling 2"/>
    <property type="match status" value="1"/>
</dbReference>
<feature type="region of interest" description="Disordered" evidence="17">
    <location>
        <begin position="181"/>
        <end position="218"/>
    </location>
</feature>
<evidence type="ECO:0000313" key="20">
    <source>
        <dbReference type="Ensembl" id="ENSCSAVP00000018801.1"/>
    </source>
</evidence>
<dbReference type="InterPro" id="IPR035865">
    <property type="entry name" value="SOCS6_SH2"/>
</dbReference>
<keyword evidence="8" id="KW-0734">Signal transduction inhibitor</keyword>
<evidence type="ECO:0000259" key="19">
    <source>
        <dbReference type="PROSITE" id="PS50225"/>
    </source>
</evidence>
<dbReference type="GO" id="GO:0016567">
    <property type="term" value="P:protein ubiquitination"/>
    <property type="evidence" value="ECO:0007669"/>
    <property type="project" value="UniProtKB-UniPathway"/>
</dbReference>
<evidence type="ECO:0000256" key="12">
    <source>
        <dbReference type="ARBA" id="ARBA00023242"/>
    </source>
</evidence>
<feature type="domain" description="SH2" evidence="18">
    <location>
        <begin position="269"/>
        <end position="377"/>
    </location>
</feature>
<dbReference type="InterPro" id="IPR000980">
    <property type="entry name" value="SH2"/>
</dbReference>
<dbReference type="FunFam" id="3.30.505.10:FF:000029">
    <property type="entry name" value="Suppressor of cytokine signaling 7"/>
    <property type="match status" value="1"/>
</dbReference>
<evidence type="ECO:0000256" key="8">
    <source>
        <dbReference type="ARBA" id="ARBA00022700"/>
    </source>
</evidence>
<evidence type="ECO:0000256" key="11">
    <source>
        <dbReference type="ARBA" id="ARBA00023136"/>
    </source>
</evidence>
<evidence type="ECO:0000259" key="18">
    <source>
        <dbReference type="PROSITE" id="PS50001"/>
    </source>
</evidence>
<dbReference type="SMART" id="SM00253">
    <property type="entry name" value="SOCS"/>
    <property type="match status" value="1"/>
</dbReference>
<dbReference type="GO" id="GO:0040008">
    <property type="term" value="P:regulation of growth"/>
    <property type="evidence" value="ECO:0007669"/>
    <property type="project" value="InterPro"/>
</dbReference>
<comment type="subunit">
    <text evidence="14">Substrate-recognition component of the ECS(SOCS7) complex, composed of SOCS7, CUL5, ELOB, ELOC and RNF7/RBX2. Interacts, via the third proline-rich region, with the second SH3 domain of the adapter protein NCK1. Also interacts with GRB2, INSR, PLCG1, SORBS3/vinexin, and phosphorylated STAT3 and STAT5. Interacts with SEPT6. Interacts with phosphorylated IRS4 and PIK3R1.</text>
</comment>
<dbReference type="PANTHER" id="PTHR10155:SF32">
    <property type="entry name" value="LP02169P"/>
    <property type="match status" value="1"/>
</dbReference>
<feature type="region of interest" description="Disordered" evidence="17">
    <location>
        <begin position="60"/>
        <end position="92"/>
    </location>
</feature>
<dbReference type="HOGENOM" id="CLU_677838_0_0_1"/>
<evidence type="ECO:0000313" key="21">
    <source>
        <dbReference type="Proteomes" id="UP000007875"/>
    </source>
</evidence>
<comment type="pathway">
    <text evidence="4">Protein modification; protein ubiquitination.</text>
</comment>
<dbReference type="SMART" id="SM00252">
    <property type="entry name" value="SH2"/>
    <property type="match status" value="1"/>
</dbReference>
<evidence type="ECO:0000256" key="16">
    <source>
        <dbReference type="PROSITE-ProRule" id="PRU00191"/>
    </source>
</evidence>
<organism evidence="20 21">
    <name type="scientific">Ciona savignyi</name>
    <name type="common">Pacific transparent sea squirt</name>
    <dbReference type="NCBI Taxonomy" id="51511"/>
    <lineage>
        <taxon>Eukaryota</taxon>
        <taxon>Metazoa</taxon>
        <taxon>Chordata</taxon>
        <taxon>Tunicata</taxon>
        <taxon>Ascidiacea</taxon>
        <taxon>Phlebobranchia</taxon>
        <taxon>Cionidae</taxon>
        <taxon>Ciona</taxon>
    </lineage>
</organism>
<evidence type="ECO:0000256" key="7">
    <source>
        <dbReference type="ARBA" id="ARBA00022604"/>
    </source>
</evidence>
<evidence type="ECO:0000256" key="17">
    <source>
        <dbReference type="SAM" id="MobiDB-lite"/>
    </source>
</evidence>
<dbReference type="GeneTree" id="ENSGT00940000154847"/>
<keyword evidence="10 16" id="KW-0727">SH2 domain</keyword>
<dbReference type="GO" id="GO:0009968">
    <property type="term" value="P:negative regulation of signal transduction"/>
    <property type="evidence" value="ECO:0007669"/>
    <property type="project" value="UniProtKB-KW"/>
</dbReference>
<dbReference type="GO" id="GO:0046935">
    <property type="term" value="F:1-phosphatidylinositol-3-kinase regulator activity"/>
    <property type="evidence" value="ECO:0007669"/>
    <property type="project" value="TreeGrafter"/>
</dbReference>
<dbReference type="Pfam" id="PF07525">
    <property type="entry name" value="SOCS_box"/>
    <property type="match status" value="1"/>
</dbReference>
<dbReference type="SUPFAM" id="SSF158235">
    <property type="entry name" value="SOCS box-like"/>
    <property type="match status" value="1"/>
</dbReference>
<evidence type="ECO:0000256" key="13">
    <source>
        <dbReference type="ARBA" id="ARBA00059017"/>
    </source>
</evidence>
<comment type="subcellular location">
    <subcellularLocation>
        <location evidence="2">Cell membrane</location>
        <topology evidence="2">Peripheral membrane protein</topology>
        <orientation evidence="2">Cytoplasmic side</orientation>
    </subcellularLocation>
    <subcellularLocation>
        <location evidence="3">Cytoplasm</location>
    </subcellularLocation>
    <subcellularLocation>
        <location evidence="1">Nucleus</location>
    </subcellularLocation>
</comment>
<dbReference type="OMA" id="IFCYSRT"/>
<reference evidence="20" key="2">
    <citation type="submission" date="2025-08" db="UniProtKB">
        <authorList>
            <consortium name="Ensembl"/>
        </authorList>
    </citation>
    <scope>IDENTIFICATION</scope>
</reference>
<dbReference type="InterPro" id="IPR036036">
    <property type="entry name" value="SOCS_box-like_dom_sf"/>
</dbReference>
<dbReference type="Proteomes" id="UP000007875">
    <property type="component" value="Unassembled WGS sequence"/>
</dbReference>
<evidence type="ECO:0000256" key="5">
    <source>
        <dbReference type="ARBA" id="ARBA00022475"/>
    </source>
</evidence>
<feature type="compositionally biased region" description="Basic residues" evidence="17">
    <location>
        <begin position="1"/>
        <end position="14"/>
    </location>
</feature>
<feature type="compositionally biased region" description="Basic and acidic residues" evidence="17">
    <location>
        <begin position="24"/>
        <end position="34"/>
    </location>
</feature>
<sequence>MKKIHNLAVTKRKKQQENDTAIPKNEKTTSHNYDEQLTNNRKSKFKFLGKTFFRGKGVKSRAVASSEETPNGEDTYHESDASCMPAGNNSTQDTTKTIEIQCSLGGDTRQEKSCQTDDKNEIQSDYVENTSFVPHQANGYAGGDQINIPTSSVSTFSNIVSSRFDESAVSTNLTQLSVNANNNRTYENESNPIVDQLPSQNGTHVMPDSPNESQSDSGRIQEYPADVEVPVSPAVDHNFHNSPLNLTVPRSNKRNTLTNEFKNLAQQGWYWGPLSRTEAEDKLNDTPNGSFLVRDSSDERYLLSLSFRSFGRTLHTRIEHSTGRFSFYENNRMQSYDSVVELITDSVRDSQDAGIFCYSRTRDPLATTYPVRLIFPVSRLSQVRTLQYLCRFVIRQYTRIDHIESLPLPNPVKGYLNECYF</sequence>
<name>H2ZMI5_CIOSA</name>
<dbReference type="InterPro" id="IPR001496">
    <property type="entry name" value="SOCS_box"/>
</dbReference>
<keyword evidence="11" id="KW-0472">Membrane</keyword>
<evidence type="ECO:0000256" key="10">
    <source>
        <dbReference type="ARBA" id="ARBA00022999"/>
    </source>
</evidence>
<dbReference type="UniPathway" id="UPA00143"/>
<evidence type="ECO:0000256" key="2">
    <source>
        <dbReference type="ARBA" id="ARBA00004413"/>
    </source>
</evidence>
<keyword evidence="9" id="KW-0833">Ubl conjugation pathway</keyword>
<dbReference type="CDD" id="cd03740">
    <property type="entry name" value="SOCS_SOCS6"/>
    <property type="match status" value="1"/>
</dbReference>
<dbReference type="Ensembl" id="ENSCSAVT00000019007.1">
    <property type="protein sequence ID" value="ENSCSAVP00000018801.1"/>
    <property type="gene ID" value="ENSCSAVG00000011049.1"/>
</dbReference>
<feature type="domain" description="SOCS box" evidence="19">
    <location>
        <begin position="372"/>
        <end position="421"/>
    </location>
</feature>
<keyword evidence="7" id="KW-0341">Growth regulation</keyword>
<reference evidence="21" key="1">
    <citation type="submission" date="2003-08" db="EMBL/GenBank/DDBJ databases">
        <authorList>
            <person name="Birren B."/>
            <person name="Nusbaum C."/>
            <person name="Abebe A."/>
            <person name="Abouelleil A."/>
            <person name="Adekoya E."/>
            <person name="Ait-zahra M."/>
            <person name="Allen N."/>
            <person name="Allen T."/>
            <person name="An P."/>
            <person name="Anderson M."/>
            <person name="Anderson S."/>
            <person name="Arachchi H."/>
            <person name="Armbruster J."/>
            <person name="Bachantsang P."/>
            <person name="Baldwin J."/>
            <person name="Barry A."/>
            <person name="Bayul T."/>
            <person name="Blitshsteyn B."/>
            <person name="Bloom T."/>
            <person name="Blye J."/>
            <person name="Boguslavskiy L."/>
            <person name="Borowsky M."/>
            <person name="Boukhgalter B."/>
            <person name="Brunache A."/>
            <person name="Butler J."/>
            <person name="Calixte N."/>
            <person name="Calvo S."/>
            <person name="Camarata J."/>
            <person name="Campo K."/>
            <person name="Chang J."/>
            <person name="Cheshatsang Y."/>
            <person name="Citroen M."/>
            <person name="Collymore A."/>
            <person name="Considine T."/>
            <person name="Cook A."/>
            <person name="Cooke P."/>
            <person name="Corum B."/>
            <person name="Cuomo C."/>
            <person name="David R."/>
            <person name="Dawoe T."/>
            <person name="Degray S."/>
            <person name="Dodge S."/>
            <person name="Dooley K."/>
            <person name="Dorje P."/>
            <person name="Dorjee K."/>
            <person name="Dorris L."/>
            <person name="Duffey N."/>
            <person name="Dupes A."/>
            <person name="Elkins T."/>
            <person name="Engels R."/>
            <person name="Erickson J."/>
            <person name="Farina A."/>
            <person name="Faro S."/>
            <person name="Ferreira P."/>
            <person name="Fischer H."/>
            <person name="Fitzgerald M."/>
            <person name="Foley K."/>
            <person name="Gage D."/>
            <person name="Galagan J."/>
            <person name="Gearin G."/>
            <person name="Gnerre S."/>
            <person name="Gnirke A."/>
            <person name="Goyette A."/>
            <person name="Graham J."/>
            <person name="Grandbois E."/>
            <person name="Gyaltsen K."/>
            <person name="Hafez N."/>
            <person name="Hagopian D."/>
            <person name="Hagos B."/>
            <person name="Hall J."/>
            <person name="Hatcher B."/>
            <person name="Heller A."/>
            <person name="Higgins H."/>
            <person name="Honan T."/>
            <person name="Horn A."/>
            <person name="Houde N."/>
            <person name="Hughes L."/>
            <person name="Hulme W."/>
            <person name="Husby E."/>
            <person name="Iliev I."/>
            <person name="Jaffe D."/>
            <person name="Jones C."/>
            <person name="Kamal M."/>
            <person name="Kamat A."/>
            <person name="Kamvysselis M."/>
            <person name="Karlsson E."/>
            <person name="Kells C."/>
            <person name="Kieu A."/>
            <person name="Kisner P."/>
            <person name="Kodira C."/>
            <person name="Kulbokas E."/>
            <person name="Labutti K."/>
            <person name="Lama D."/>
            <person name="Landers T."/>
            <person name="Leger J."/>
            <person name="Levine S."/>
            <person name="Lewis D."/>
            <person name="Lewis T."/>
            <person name="Lindblad-toh K."/>
            <person name="Liu X."/>
            <person name="Lokyitsang T."/>
            <person name="Lokyitsang Y."/>
            <person name="Lucien O."/>
            <person name="Lui A."/>
            <person name="Ma L.J."/>
            <person name="Mabbitt R."/>
            <person name="Macdonald J."/>
            <person name="Maclean C."/>
            <person name="Major J."/>
            <person name="Manning J."/>
            <person name="Marabella R."/>
            <person name="Maru K."/>
            <person name="Matthews C."/>
            <person name="Mauceli E."/>
            <person name="Mccarthy M."/>
            <person name="Mcdonough S."/>
            <person name="Mcghee T."/>
            <person name="Meldrim J."/>
            <person name="Meneus L."/>
            <person name="Mesirov J."/>
            <person name="Mihalev A."/>
            <person name="Mihova T."/>
            <person name="Mikkelsen T."/>
            <person name="Mlenga V."/>
            <person name="Moru K."/>
            <person name="Mozes J."/>
            <person name="Mulrain L."/>
            <person name="Munson G."/>
            <person name="Naylor J."/>
            <person name="Newes C."/>
            <person name="Nguyen C."/>
            <person name="Nguyen N."/>
            <person name="Nguyen T."/>
            <person name="Nicol R."/>
            <person name="Nielsen C."/>
            <person name="Nizzari M."/>
            <person name="Norbu C."/>
            <person name="Norbu N."/>
            <person name="O'donnell P."/>
            <person name="Okoawo O."/>
            <person name="O'leary S."/>
            <person name="Omotosho B."/>
            <person name="O'neill K."/>
            <person name="Osman S."/>
            <person name="Parker S."/>
            <person name="Perrin D."/>
            <person name="Phunkhang P."/>
            <person name="Piqani B."/>
            <person name="Purcell S."/>
            <person name="Rachupka T."/>
            <person name="Ramasamy U."/>
            <person name="Rameau R."/>
            <person name="Ray V."/>
            <person name="Raymond C."/>
            <person name="Retta R."/>
            <person name="Richardson S."/>
            <person name="Rise C."/>
            <person name="Rodriguez J."/>
            <person name="Rogers J."/>
            <person name="Rogov P."/>
            <person name="Rutman M."/>
            <person name="Schupbach R."/>
            <person name="Seaman C."/>
            <person name="Settipalli S."/>
            <person name="Sharpe T."/>
            <person name="Sheridan J."/>
            <person name="Sherpa N."/>
            <person name="Shi J."/>
            <person name="Smirnov S."/>
            <person name="Smith C."/>
            <person name="Sougnez C."/>
            <person name="Spencer B."/>
            <person name="Stalker J."/>
            <person name="Stange-thomann N."/>
            <person name="Stavropoulos S."/>
            <person name="Stetson K."/>
            <person name="Stone C."/>
            <person name="Stone S."/>
            <person name="Stubbs M."/>
            <person name="Talamas J."/>
            <person name="Tchuinga P."/>
            <person name="Tenzing P."/>
            <person name="Tesfaye S."/>
            <person name="Theodore J."/>
            <person name="Thoulutsang Y."/>
            <person name="Topham K."/>
            <person name="Towey S."/>
            <person name="Tsamla T."/>
            <person name="Tsomo N."/>
            <person name="Vallee D."/>
            <person name="Vassiliev H."/>
            <person name="Venkataraman V."/>
            <person name="Vinson J."/>
            <person name="Vo A."/>
            <person name="Wade C."/>
            <person name="Wang S."/>
            <person name="Wangchuk T."/>
            <person name="Wangdi T."/>
            <person name="Whittaker C."/>
            <person name="Wilkinson J."/>
            <person name="Wu Y."/>
            <person name="Wyman D."/>
            <person name="Yadav S."/>
            <person name="Yang S."/>
            <person name="Yang X."/>
            <person name="Yeager S."/>
            <person name="Yee E."/>
            <person name="Young G."/>
            <person name="Zainoun J."/>
            <person name="Zembeck L."/>
            <person name="Zimmer A."/>
            <person name="Zody M."/>
            <person name="Lander E."/>
        </authorList>
    </citation>
    <scope>NUCLEOTIDE SEQUENCE [LARGE SCALE GENOMIC DNA]</scope>
</reference>
<dbReference type="CDD" id="cd10387">
    <property type="entry name" value="SH2_SOCS6"/>
    <property type="match status" value="1"/>
</dbReference>
<dbReference type="GO" id="GO:0005634">
    <property type="term" value="C:nucleus"/>
    <property type="evidence" value="ECO:0007669"/>
    <property type="project" value="UniProtKB-SubCell"/>
</dbReference>
<protein>
    <recommendedName>
        <fullName evidence="15">Suppressor of cytokine signaling 7</fullName>
    </recommendedName>
</protein>
<dbReference type="GO" id="GO:0046854">
    <property type="term" value="P:phosphatidylinositol phosphate biosynthetic process"/>
    <property type="evidence" value="ECO:0007669"/>
    <property type="project" value="TreeGrafter"/>
</dbReference>
<evidence type="ECO:0000256" key="1">
    <source>
        <dbReference type="ARBA" id="ARBA00004123"/>
    </source>
</evidence>
<dbReference type="eggNOG" id="KOG4566">
    <property type="taxonomic scope" value="Eukaryota"/>
</dbReference>
<keyword evidence="6" id="KW-0963">Cytoplasm</keyword>
<proteinExistence type="predicted"/>
<dbReference type="InParanoid" id="H2ZMI5"/>
<dbReference type="AlphaFoldDB" id="H2ZMI5"/>
<dbReference type="PROSITE" id="PS50225">
    <property type="entry name" value="SOCS"/>
    <property type="match status" value="1"/>
</dbReference>
<evidence type="ECO:0000256" key="6">
    <source>
        <dbReference type="ARBA" id="ARBA00022490"/>
    </source>
</evidence>
<feature type="compositionally biased region" description="Polar residues" evidence="17">
    <location>
        <begin position="181"/>
        <end position="203"/>
    </location>
</feature>
<accession>H2ZMI5</accession>
<keyword evidence="12" id="KW-0539">Nucleus</keyword>
<keyword evidence="5" id="KW-1003">Cell membrane</keyword>
<dbReference type="GO" id="GO:0035556">
    <property type="term" value="P:intracellular signal transduction"/>
    <property type="evidence" value="ECO:0007669"/>
    <property type="project" value="InterPro"/>
</dbReference>
<dbReference type="Gene3D" id="1.10.750.20">
    <property type="entry name" value="SOCS box"/>
    <property type="match status" value="1"/>
</dbReference>
<evidence type="ECO:0000256" key="15">
    <source>
        <dbReference type="ARBA" id="ARBA00070642"/>
    </source>
</evidence>
<evidence type="ECO:0000256" key="3">
    <source>
        <dbReference type="ARBA" id="ARBA00004496"/>
    </source>
</evidence>
<evidence type="ECO:0000256" key="4">
    <source>
        <dbReference type="ARBA" id="ARBA00004906"/>
    </source>
</evidence>
<dbReference type="GO" id="GO:0005942">
    <property type="term" value="C:phosphatidylinositol 3-kinase complex"/>
    <property type="evidence" value="ECO:0007669"/>
    <property type="project" value="TreeGrafter"/>
</dbReference>
<evidence type="ECO:0000256" key="14">
    <source>
        <dbReference type="ARBA" id="ARBA00062788"/>
    </source>
</evidence>
<dbReference type="Pfam" id="PF00017">
    <property type="entry name" value="SH2"/>
    <property type="match status" value="1"/>
</dbReference>
<dbReference type="SMART" id="SM00969">
    <property type="entry name" value="SOCS_box"/>
    <property type="match status" value="1"/>
</dbReference>
<dbReference type="SUPFAM" id="SSF55550">
    <property type="entry name" value="SH2 domain"/>
    <property type="match status" value="1"/>
</dbReference>
<dbReference type="GO" id="GO:0005886">
    <property type="term" value="C:plasma membrane"/>
    <property type="evidence" value="ECO:0007669"/>
    <property type="project" value="UniProtKB-SubCell"/>
</dbReference>
<dbReference type="Gene3D" id="3.30.505.10">
    <property type="entry name" value="SH2 domain"/>
    <property type="match status" value="1"/>
</dbReference>
<dbReference type="GO" id="GO:0005737">
    <property type="term" value="C:cytoplasm"/>
    <property type="evidence" value="ECO:0007669"/>
    <property type="project" value="UniProtKB-SubCell"/>
</dbReference>
<dbReference type="PROSITE" id="PS50001">
    <property type="entry name" value="SH2"/>
    <property type="match status" value="1"/>
</dbReference>
<dbReference type="STRING" id="51511.ENSCSAVP00000018801"/>
<dbReference type="PANTHER" id="PTHR10155">
    <property type="entry name" value="PHOSPHATIDYLINOSITOL 3-KINASE REGULATORY SUBUNIT"/>
    <property type="match status" value="1"/>
</dbReference>
<dbReference type="InterPro" id="IPR037345">
    <property type="entry name" value="SOCS6_SOCS"/>
</dbReference>
<keyword evidence="21" id="KW-1185">Reference proteome</keyword>
<comment type="function">
    <text evidence="13">Substrate-recognition component of a cullin-5-RING E3 ubiquitin-protein ligase complex (ECS complex, also named CRL5 complex), which mediates the ubiquitination and subsequent proteasomal degradation of target proteins, such as DAB1 and IRS1. Specifically recognizes and binds phosphorylated proteins via its SH2 domain, promoting their ubiquitination. The ECS(SOCS7) complex acts as a key regulator of reelin signaling by mediating ubiquitination and degradation of phosphorylated DAB1 in the cortical plate of the developing cerebral cortex, thereby regulating neuron positioning during cortex development. Functions in insulin signaling and glucose homeostasis through IRS1 ubiquitination and subsequent proteasomal degradation. Also inhibits prolactin, growth hormone and leptin signaling by preventing STAT3 and STAT5 activation, sequestering them in the cytoplasm and reducing their binding to DNA.</text>
</comment>
<evidence type="ECO:0000256" key="9">
    <source>
        <dbReference type="ARBA" id="ARBA00022786"/>
    </source>
</evidence>
<feature type="region of interest" description="Disordered" evidence="17">
    <location>
        <begin position="1"/>
        <end position="37"/>
    </location>
</feature>
<reference evidence="20" key="3">
    <citation type="submission" date="2025-09" db="UniProtKB">
        <authorList>
            <consortium name="Ensembl"/>
        </authorList>
    </citation>
    <scope>IDENTIFICATION</scope>
</reference>
<dbReference type="InterPro" id="IPR036860">
    <property type="entry name" value="SH2_dom_sf"/>
</dbReference>